<dbReference type="InterPro" id="IPR036890">
    <property type="entry name" value="HATPase_C_sf"/>
</dbReference>
<evidence type="ECO:0000256" key="6">
    <source>
        <dbReference type="PROSITE-ProRule" id="PRU00169"/>
    </source>
</evidence>
<feature type="modified residue" description="Phosphohistidine" evidence="5">
    <location>
        <position position="805"/>
    </location>
</feature>
<evidence type="ECO:0000259" key="12">
    <source>
        <dbReference type="PROSITE" id="PS50894"/>
    </source>
</evidence>
<dbReference type="InterPro" id="IPR005467">
    <property type="entry name" value="His_kinase_dom"/>
</dbReference>
<dbReference type="SUPFAM" id="SSF48452">
    <property type="entry name" value="TPR-like"/>
    <property type="match status" value="1"/>
</dbReference>
<evidence type="ECO:0000256" key="1">
    <source>
        <dbReference type="ARBA" id="ARBA00000085"/>
    </source>
</evidence>
<dbReference type="InterPro" id="IPR003661">
    <property type="entry name" value="HisK_dim/P_dom"/>
</dbReference>
<dbReference type="PANTHER" id="PTHR45339:SF3">
    <property type="entry name" value="HISTIDINE KINASE"/>
    <property type="match status" value="1"/>
</dbReference>
<dbReference type="InterPro" id="IPR003594">
    <property type="entry name" value="HATPase_dom"/>
</dbReference>
<dbReference type="Pfam" id="PF00072">
    <property type="entry name" value="Response_reg"/>
    <property type="match status" value="1"/>
</dbReference>
<feature type="modified residue" description="4-aspartylphosphate" evidence="6">
    <location>
        <position position="660"/>
    </location>
</feature>
<dbReference type="InterPro" id="IPR011006">
    <property type="entry name" value="CheY-like_superfamily"/>
</dbReference>
<dbReference type="InterPro" id="IPR036641">
    <property type="entry name" value="HPT_dom_sf"/>
</dbReference>
<dbReference type="CDD" id="cd00088">
    <property type="entry name" value="HPT"/>
    <property type="match status" value="1"/>
</dbReference>
<comment type="catalytic activity">
    <reaction evidence="1">
        <text>ATP + protein L-histidine = ADP + protein N-phospho-L-histidine.</text>
        <dbReference type="EC" id="2.7.13.3"/>
    </reaction>
</comment>
<dbReference type="SMART" id="SM00073">
    <property type="entry name" value="HPT"/>
    <property type="match status" value="1"/>
</dbReference>
<dbReference type="SMART" id="SM00448">
    <property type="entry name" value="REC"/>
    <property type="match status" value="1"/>
</dbReference>
<dbReference type="PROSITE" id="PS50005">
    <property type="entry name" value="TPR"/>
    <property type="match status" value="1"/>
</dbReference>
<feature type="coiled-coil region" evidence="8">
    <location>
        <begin position="330"/>
        <end position="357"/>
    </location>
</feature>
<keyword evidence="9" id="KW-0472">Membrane</keyword>
<gene>
    <name evidence="13" type="ORF">GCM10009092_29010</name>
</gene>
<dbReference type="Gene3D" id="1.10.287.130">
    <property type="match status" value="1"/>
</dbReference>
<sequence>MFLGEYSKSMNAAREAEELAEKGLSPEVKARAQMLQGNILLTIGEYTKAIVKYQKAANYYQKSNNKLYLGYCYNNMANTYKRSGQYELSLQYYKKFQELLEDKNKAGSAEKGIGDVMLLTGQVEEAFSHYNIALERYSHDKDYLGLVLALNGLGDAYLKQGKPLDAIQQYEQAIEISSKRRMDFANLATLHRKASALLLLDREAEALEWVNKAIEQATISGEKEELATSFRIKAEILIEKGDFKAAINALKSAQSTEEQYRGDRTVTQLTVMQALFESEAKEAQIAELEEQNQMLQLEQQVSQKRTENAWLTATLLLGMLGAIALWAMLMQREKIRLAKLSQQLTVARRQAEAATEAKSAFLARMSHEIRTPINAVTGLSRLALDSQNEREQRGHLVNILDAGEILLRLVDDILDFSRIEAGKLSIECVALTPRELLKSTLNMHIVQANAKGLALVEDIAADMPRQLLGDPWRIKQILNNLVGNAIKFTEQGTVTVRLCANPAPDQPDLLMLEGAVSDTGIGLSQDQQDALFQSFSQADDSITRRFGGTGLGLAICKQLCDLMGGRIWVESEPGHGSTFRFELPLKRLAGNPQPCQDSYLPKGIPDWSQYRLLLVEDNEVNRQVAIGLLQKTAIEIQVAEHGQQALDRLKDEFFDLVLMDIQMPVMDGLTAAILIRQDLELQLPIIAMTAHAMEADRQKSVKAGMDGHLAKPIDTQTLYSLLGKYLHTERYFSLASPDAESNEPTWQVEQLAGLNVKQAIARLGGNPQLYQSLLGAFFRDQNETARQLRQLLAQHDHSTLFRLIHSLKSSSAYIGASGLSAQCGALEAILEQGPCDPKPLLKVADDLEALLNTLAPVFESSDQSSPQAIDESELRSQLQQILALLKQSDFMVEEKLAALQKLLAGGPYAEQIARLVKKVDDVEYERAGELVTEMLAELQDAAPHHKLKVLNP</sequence>
<feature type="domain" description="Response regulatory" evidence="11">
    <location>
        <begin position="611"/>
        <end position="726"/>
    </location>
</feature>
<dbReference type="EMBL" id="BAAAEI010000015">
    <property type="protein sequence ID" value="GAA0362799.1"/>
    <property type="molecule type" value="Genomic_DNA"/>
</dbReference>
<dbReference type="Pfam" id="PF01627">
    <property type="entry name" value="Hpt"/>
    <property type="match status" value="1"/>
</dbReference>
<evidence type="ECO:0000256" key="3">
    <source>
        <dbReference type="ARBA" id="ARBA00022553"/>
    </source>
</evidence>
<dbReference type="Gene3D" id="3.30.565.10">
    <property type="entry name" value="Histidine kinase-like ATPase, C-terminal domain"/>
    <property type="match status" value="1"/>
</dbReference>
<evidence type="ECO:0000259" key="10">
    <source>
        <dbReference type="PROSITE" id="PS50109"/>
    </source>
</evidence>
<dbReference type="CDD" id="cd17546">
    <property type="entry name" value="REC_hyHK_CKI1_RcsC-like"/>
    <property type="match status" value="1"/>
</dbReference>
<dbReference type="SUPFAM" id="SSF47226">
    <property type="entry name" value="Histidine-containing phosphotransfer domain, HPT domain"/>
    <property type="match status" value="1"/>
</dbReference>
<dbReference type="PROSITE" id="PS50110">
    <property type="entry name" value="RESPONSE_REGULATORY"/>
    <property type="match status" value="1"/>
</dbReference>
<dbReference type="InterPro" id="IPR008207">
    <property type="entry name" value="Sig_transdc_His_kin_Hpt_dom"/>
</dbReference>
<evidence type="ECO:0000256" key="7">
    <source>
        <dbReference type="PROSITE-ProRule" id="PRU00339"/>
    </source>
</evidence>
<dbReference type="SUPFAM" id="SSF55874">
    <property type="entry name" value="ATPase domain of HSP90 chaperone/DNA topoisomerase II/histidine kinase"/>
    <property type="match status" value="1"/>
</dbReference>
<evidence type="ECO:0000256" key="4">
    <source>
        <dbReference type="ARBA" id="ARBA00023012"/>
    </source>
</evidence>
<dbReference type="CDD" id="cd00082">
    <property type="entry name" value="HisKA"/>
    <property type="match status" value="1"/>
</dbReference>
<dbReference type="Pfam" id="PF13424">
    <property type="entry name" value="TPR_12"/>
    <property type="match status" value="2"/>
</dbReference>
<dbReference type="SMART" id="SM00028">
    <property type="entry name" value="TPR"/>
    <property type="match status" value="6"/>
</dbReference>
<feature type="transmembrane region" description="Helical" evidence="9">
    <location>
        <begin position="309"/>
        <end position="329"/>
    </location>
</feature>
<keyword evidence="3 6" id="KW-0597">Phosphoprotein</keyword>
<dbReference type="PRINTS" id="PR00344">
    <property type="entry name" value="BCTRLSENSOR"/>
</dbReference>
<evidence type="ECO:0000256" key="9">
    <source>
        <dbReference type="SAM" id="Phobius"/>
    </source>
</evidence>
<evidence type="ECO:0000256" key="2">
    <source>
        <dbReference type="ARBA" id="ARBA00012438"/>
    </source>
</evidence>
<dbReference type="Gene3D" id="1.25.40.10">
    <property type="entry name" value="Tetratricopeptide repeat domain"/>
    <property type="match status" value="2"/>
</dbReference>
<protein>
    <recommendedName>
        <fullName evidence="2">histidine kinase</fullName>
        <ecNumber evidence="2">2.7.13.3</ecNumber>
    </recommendedName>
</protein>
<keyword evidence="4" id="KW-0902">Two-component regulatory system</keyword>
<dbReference type="EC" id="2.7.13.3" evidence="2"/>
<dbReference type="CDD" id="cd16922">
    <property type="entry name" value="HATPase_EvgS-ArcB-TorS-like"/>
    <property type="match status" value="1"/>
</dbReference>
<evidence type="ECO:0000313" key="13">
    <source>
        <dbReference type="EMBL" id="GAA0362799.1"/>
    </source>
</evidence>
<dbReference type="Gene3D" id="3.40.50.2300">
    <property type="match status" value="1"/>
</dbReference>
<evidence type="ECO:0000256" key="5">
    <source>
        <dbReference type="PROSITE-ProRule" id="PRU00110"/>
    </source>
</evidence>
<proteinExistence type="predicted"/>
<comment type="caution">
    <text evidence="13">The sequence shown here is derived from an EMBL/GenBank/DDBJ whole genome shotgun (WGS) entry which is preliminary data.</text>
</comment>
<dbReference type="SMART" id="SM00388">
    <property type="entry name" value="HisKA"/>
    <property type="match status" value="1"/>
</dbReference>
<dbReference type="SUPFAM" id="SSF47384">
    <property type="entry name" value="Homodimeric domain of signal transducing histidine kinase"/>
    <property type="match status" value="1"/>
</dbReference>
<evidence type="ECO:0000256" key="8">
    <source>
        <dbReference type="SAM" id="Coils"/>
    </source>
</evidence>
<dbReference type="PANTHER" id="PTHR45339">
    <property type="entry name" value="HYBRID SIGNAL TRANSDUCTION HISTIDINE KINASE J"/>
    <property type="match status" value="1"/>
</dbReference>
<keyword evidence="14" id="KW-1185">Reference proteome</keyword>
<dbReference type="Pfam" id="PF02518">
    <property type="entry name" value="HATPase_c"/>
    <property type="match status" value="1"/>
</dbReference>
<dbReference type="Proteomes" id="UP001501757">
    <property type="component" value="Unassembled WGS sequence"/>
</dbReference>
<dbReference type="Pfam" id="PF00512">
    <property type="entry name" value="HisKA"/>
    <property type="match status" value="1"/>
</dbReference>
<keyword evidence="9" id="KW-1133">Transmembrane helix</keyword>
<feature type="coiled-coil region" evidence="8">
    <location>
        <begin position="271"/>
        <end position="305"/>
    </location>
</feature>
<dbReference type="InterPro" id="IPR036097">
    <property type="entry name" value="HisK_dim/P_sf"/>
</dbReference>
<keyword evidence="8" id="KW-0175">Coiled coil</keyword>
<dbReference type="Gene3D" id="1.20.120.160">
    <property type="entry name" value="HPT domain"/>
    <property type="match status" value="1"/>
</dbReference>
<dbReference type="InterPro" id="IPR011990">
    <property type="entry name" value="TPR-like_helical_dom_sf"/>
</dbReference>
<keyword evidence="9" id="KW-0812">Transmembrane</keyword>
<dbReference type="SMART" id="SM00387">
    <property type="entry name" value="HATPase_c"/>
    <property type="match status" value="1"/>
</dbReference>
<keyword evidence="7" id="KW-0802">TPR repeat</keyword>
<dbReference type="SUPFAM" id="SSF52172">
    <property type="entry name" value="CheY-like"/>
    <property type="match status" value="1"/>
</dbReference>
<dbReference type="InterPro" id="IPR004358">
    <property type="entry name" value="Sig_transdc_His_kin-like_C"/>
</dbReference>
<evidence type="ECO:0000313" key="14">
    <source>
        <dbReference type="Proteomes" id="UP001501757"/>
    </source>
</evidence>
<feature type="domain" description="HPt" evidence="12">
    <location>
        <begin position="766"/>
        <end position="865"/>
    </location>
</feature>
<feature type="repeat" description="TPR" evidence="7">
    <location>
        <begin position="147"/>
        <end position="180"/>
    </location>
</feature>
<dbReference type="InterPro" id="IPR001789">
    <property type="entry name" value="Sig_transdc_resp-reg_receiver"/>
</dbReference>
<organism evidence="13 14">
    <name type="scientific">Bowmanella denitrificans</name>
    <dbReference type="NCBI Taxonomy" id="366582"/>
    <lineage>
        <taxon>Bacteria</taxon>
        <taxon>Pseudomonadati</taxon>
        <taxon>Pseudomonadota</taxon>
        <taxon>Gammaproteobacteria</taxon>
        <taxon>Alteromonadales</taxon>
        <taxon>Alteromonadaceae</taxon>
        <taxon>Bowmanella</taxon>
    </lineage>
</organism>
<dbReference type="PROSITE" id="PS50894">
    <property type="entry name" value="HPT"/>
    <property type="match status" value="1"/>
</dbReference>
<evidence type="ECO:0000259" key="11">
    <source>
        <dbReference type="PROSITE" id="PS50110"/>
    </source>
</evidence>
<reference evidence="13 14" key="1">
    <citation type="journal article" date="2019" name="Int. J. Syst. Evol. Microbiol.">
        <title>The Global Catalogue of Microorganisms (GCM) 10K type strain sequencing project: providing services to taxonomists for standard genome sequencing and annotation.</title>
        <authorList>
            <consortium name="The Broad Institute Genomics Platform"/>
            <consortium name="The Broad Institute Genome Sequencing Center for Infectious Disease"/>
            <person name="Wu L."/>
            <person name="Ma J."/>
        </authorList>
    </citation>
    <scope>NUCLEOTIDE SEQUENCE [LARGE SCALE GENOMIC DNA]</scope>
    <source>
        <strain evidence="13 14">JCM 13378</strain>
    </source>
</reference>
<accession>A0ABN0XFH5</accession>
<dbReference type="PROSITE" id="PS50109">
    <property type="entry name" value="HIS_KIN"/>
    <property type="match status" value="1"/>
</dbReference>
<feature type="domain" description="Histidine kinase" evidence="10">
    <location>
        <begin position="364"/>
        <end position="587"/>
    </location>
</feature>
<name>A0ABN0XFH5_9ALTE</name>
<dbReference type="InterPro" id="IPR019734">
    <property type="entry name" value="TPR_rpt"/>
</dbReference>